<evidence type="ECO:0000313" key="2">
    <source>
        <dbReference type="EMBL" id="MSS58887.1"/>
    </source>
</evidence>
<protein>
    <submittedName>
        <fullName evidence="2">DUF2075 domain-containing protein</fullName>
    </submittedName>
</protein>
<proteinExistence type="predicted"/>
<evidence type="ECO:0000259" key="1">
    <source>
        <dbReference type="Pfam" id="PF09848"/>
    </source>
</evidence>
<dbReference type="Proteomes" id="UP000461880">
    <property type="component" value="Unassembled WGS sequence"/>
</dbReference>
<reference evidence="2 3" key="1">
    <citation type="submission" date="2019-08" db="EMBL/GenBank/DDBJ databases">
        <title>In-depth cultivation of the pig gut microbiome towards novel bacterial diversity and tailored functional studies.</title>
        <authorList>
            <person name="Wylensek D."/>
            <person name="Hitch T.C.A."/>
            <person name="Clavel T."/>
        </authorList>
    </citation>
    <scope>NUCLEOTIDE SEQUENCE [LARGE SCALE GENOMIC DNA]</scope>
    <source>
        <strain evidence="2 3">Oil+RF-744-GAM-WT-6</strain>
    </source>
</reference>
<dbReference type="Pfam" id="PF09848">
    <property type="entry name" value="SLFN-g3_helicase"/>
    <property type="match status" value="1"/>
</dbReference>
<dbReference type="Gene3D" id="3.40.50.300">
    <property type="entry name" value="P-loop containing nucleotide triphosphate hydrolases"/>
    <property type="match status" value="1"/>
</dbReference>
<dbReference type="SUPFAM" id="SSF52540">
    <property type="entry name" value="P-loop containing nucleoside triphosphate hydrolases"/>
    <property type="match status" value="2"/>
</dbReference>
<dbReference type="InterPro" id="IPR027417">
    <property type="entry name" value="P-loop_NTPase"/>
</dbReference>
<dbReference type="InterPro" id="IPR018647">
    <property type="entry name" value="SLFN_3-like_DNA/RNA_helicase"/>
</dbReference>
<keyword evidence="3" id="KW-1185">Reference proteome</keyword>
<dbReference type="RefSeq" id="WP_154504878.1">
    <property type="nucleotide sequence ID" value="NZ_VUMN01000018.1"/>
</dbReference>
<accession>A0A7X2NSS1</accession>
<sequence length="629" mass="72024">MIIYDCVKSRFLEDVLNQSIAEQLEKTIEKRLHRKSGKAEIASWQNSLQFMANVLSEPSIPENAGVAIEYNIPETAKRVDFIISGYDAEEKPSAVIIELKQWSSLNAVPGTEALVETYTGGALRKTVHPSYQAWSYASLIRDYNQTVQEEEITLKPCAWLHNYERSSSHDPLDEPQYQTYEEEAPAFDKKEARDLQKYIRSSIAKGDDSDVMYRIDHGKLRPSRRLQDAIAGMVAGRKEFVLIDDQKVAFDTIAQISEQCQKDGKKRTVIVKGGPGTGKTVVAVNLLAALTQKGQLVRYVTRNSAPRKVYLQVLKGKGQKSSVDNLFLSSDRFYQAEENLMDTILADEAHRLREKSGIYGNLGINQIMELIRASKCSVFFLDEEQRVTMQDIGSADEIRRWASALHSEVTQLTLSSQFRCNGSDGYLAWLDHTLEIRDTAVIDLDGIDYDFEVFDTPEEMRDRIFEKNRISNRARITAGYCWDWPKKERNDPDYKDIKIGSFEMSWNFENGIWATDPESVNECGCIHTCQGLEFDYIGVIIGDDMRYEDGRVITDFRKRSKDDMSIRGMKTLAKKDPERAEKLSDEIIKNTYRTLMTRGMKGCYVYCTDDALRDHLRECMHQEDGWKQE</sequence>
<organism evidence="2 3">
    <name type="scientific">Stecheria intestinalis</name>
    <dbReference type="NCBI Taxonomy" id="2606630"/>
    <lineage>
        <taxon>Bacteria</taxon>
        <taxon>Bacillati</taxon>
        <taxon>Bacillota</taxon>
        <taxon>Erysipelotrichia</taxon>
        <taxon>Erysipelotrichales</taxon>
        <taxon>Erysipelotrichaceae</taxon>
        <taxon>Stecheria</taxon>
    </lineage>
</organism>
<name>A0A7X2NSS1_9FIRM</name>
<dbReference type="AlphaFoldDB" id="A0A7X2NSS1"/>
<comment type="caution">
    <text evidence="2">The sequence shown here is derived from an EMBL/GenBank/DDBJ whole genome shotgun (WGS) entry which is preliminary data.</text>
</comment>
<evidence type="ECO:0000313" key="3">
    <source>
        <dbReference type="Proteomes" id="UP000461880"/>
    </source>
</evidence>
<dbReference type="EMBL" id="VUMN01000018">
    <property type="protein sequence ID" value="MSS58887.1"/>
    <property type="molecule type" value="Genomic_DNA"/>
</dbReference>
<feature type="domain" description="Schlafen group 3-like DNA/RNA helicase" evidence="1">
    <location>
        <begin position="266"/>
        <end position="609"/>
    </location>
</feature>
<gene>
    <name evidence="2" type="ORF">FYJ51_08200</name>
</gene>